<dbReference type="PANTHER" id="PTHR34406">
    <property type="entry name" value="PROTEIN YCEI"/>
    <property type="match status" value="1"/>
</dbReference>
<keyword evidence="1" id="KW-0732">Signal</keyword>
<accession>A0A2M9R456</accession>
<dbReference type="PANTHER" id="PTHR34406:SF1">
    <property type="entry name" value="PROTEIN YCEI"/>
    <property type="match status" value="1"/>
</dbReference>
<dbReference type="Pfam" id="PF04264">
    <property type="entry name" value="YceI"/>
    <property type="match status" value="1"/>
</dbReference>
<dbReference type="Proteomes" id="UP000231960">
    <property type="component" value="Unassembled WGS sequence"/>
</dbReference>
<dbReference type="SUPFAM" id="SSF101874">
    <property type="entry name" value="YceI-like"/>
    <property type="match status" value="1"/>
</dbReference>
<reference evidence="3 4" key="1">
    <citation type="submission" date="2017-06" db="EMBL/GenBank/DDBJ databases">
        <title>Description of Avrilella dinanensis gen. nov. sp. nov.</title>
        <authorList>
            <person name="Leyer C."/>
            <person name="Sassi M."/>
            <person name="Minet J."/>
            <person name="Kayal S."/>
            <person name="Cattoir V."/>
        </authorList>
    </citation>
    <scope>NUCLEOTIDE SEQUENCE [LARGE SCALE GENOMIC DNA]</scope>
    <source>
        <strain evidence="3 4">UR159</strain>
    </source>
</reference>
<dbReference type="InterPro" id="IPR007372">
    <property type="entry name" value="Lipid/polyisoprenoid-bd_YceI"/>
</dbReference>
<dbReference type="InterPro" id="IPR036761">
    <property type="entry name" value="TTHA0802/YceI-like_sf"/>
</dbReference>
<name>A0A2M9R456_9FLAO</name>
<organism evidence="3 4">
    <name type="scientific">Avrilella dinanensis</name>
    <dbReference type="NCBI Taxonomy" id="2008672"/>
    <lineage>
        <taxon>Bacteria</taxon>
        <taxon>Pseudomonadati</taxon>
        <taxon>Bacteroidota</taxon>
        <taxon>Flavobacteriia</taxon>
        <taxon>Flavobacteriales</taxon>
        <taxon>Flavobacteriaceae</taxon>
        <taxon>Avrilella</taxon>
    </lineage>
</organism>
<sequence>MKKSVLTLFAVAALTLTACNDKKAVDANDALETNEATETAVKYNVDIENSQIDWAGGKVAGGGHTGTIALEQGEVFVEDGKVTMGKFVIDMKTITVTDLTEDTGKADLEAHLKGESEDKADHFFNVSKFPTATFELVNVKDSTVEGNLTMKGQTSSIEFPATVTVTDNDVTIASDEFEIDRTKWGVNFNSGSVFQDLAGDKIIKDNIKVKFTVKATK</sequence>
<evidence type="ECO:0000313" key="4">
    <source>
        <dbReference type="Proteomes" id="UP000231960"/>
    </source>
</evidence>
<dbReference type="OrthoDB" id="951410at2"/>
<dbReference type="AlphaFoldDB" id="A0A2M9R456"/>
<feature type="domain" description="Lipid/polyisoprenoid-binding YceI-like" evidence="2">
    <location>
        <begin position="42"/>
        <end position="216"/>
    </location>
</feature>
<gene>
    <name evidence="3" type="ORF">CDL10_03255</name>
</gene>
<dbReference type="EMBL" id="NIPO01000001">
    <property type="protein sequence ID" value="PJR03644.1"/>
    <property type="molecule type" value="Genomic_DNA"/>
</dbReference>
<evidence type="ECO:0000259" key="2">
    <source>
        <dbReference type="SMART" id="SM00867"/>
    </source>
</evidence>
<dbReference type="RefSeq" id="WP_100677212.1">
    <property type="nucleotide sequence ID" value="NZ_NIPO01000001.1"/>
</dbReference>
<dbReference type="Gene3D" id="2.40.128.110">
    <property type="entry name" value="Lipid/polyisoprenoid-binding, YceI-like"/>
    <property type="match status" value="1"/>
</dbReference>
<evidence type="ECO:0000313" key="3">
    <source>
        <dbReference type="EMBL" id="PJR03644.1"/>
    </source>
</evidence>
<keyword evidence="4" id="KW-1185">Reference proteome</keyword>
<feature type="signal peptide" evidence="1">
    <location>
        <begin position="1"/>
        <end position="18"/>
    </location>
</feature>
<evidence type="ECO:0000256" key="1">
    <source>
        <dbReference type="SAM" id="SignalP"/>
    </source>
</evidence>
<comment type="caution">
    <text evidence="3">The sequence shown here is derived from an EMBL/GenBank/DDBJ whole genome shotgun (WGS) entry which is preliminary data.</text>
</comment>
<protein>
    <recommendedName>
        <fullName evidence="2">Lipid/polyisoprenoid-binding YceI-like domain-containing protein</fullName>
    </recommendedName>
</protein>
<proteinExistence type="predicted"/>
<dbReference type="SMART" id="SM00867">
    <property type="entry name" value="YceI"/>
    <property type="match status" value="1"/>
</dbReference>
<dbReference type="PROSITE" id="PS51257">
    <property type="entry name" value="PROKAR_LIPOPROTEIN"/>
    <property type="match status" value="1"/>
</dbReference>
<feature type="chain" id="PRO_5014844989" description="Lipid/polyisoprenoid-binding YceI-like domain-containing protein" evidence="1">
    <location>
        <begin position="19"/>
        <end position="217"/>
    </location>
</feature>